<dbReference type="EMBL" id="JAFCMP010000021">
    <property type="protein sequence ID" value="KAG5191376.1"/>
    <property type="molecule type" value="Genomic_DNA"/>
</dbReference>
<dbReference type="GO" id="GO:0004674">
    <property type="term" value="F:protein serine/threonine kinase activity"/>
    <property type="evidence" value="ECO:0007669"/>
    <property type="project" value="TreeGrafter"/>
</dbReference>
<feature type="region of interest" description="Disordered" evidence="4">
    <location>
        <begin position="322"/>
        <end position="351"/>
    </location>
</feature>
<dbReference type="GO" id="GO:0005737">
    <property type="term" value="C:cytoplasm"/>
    <property type="evidence" value="ECO:0007669"/>
    <property type="project" value="TreeGrafter"/>
</dbReference>
<dbReference type="OrthoDB" id="106772at2759"/>
<feature type="domain" description="Protein kinase" evidence="5">
    <location>
        <begin position="6"/>
        <end position="280"/>
    </location>
</feature>
<feature type="binding site" evidence="3">
    <location>
        <position position="34"/>
    </location>
    <ligand>
        <name>ATP</name>
        <dbReference type="ChEBI" id="CHEBI:30616"/>
    </ligand>
</feature>
<dbReference type="GO" id="GO:0035556">
    <property type="term" value="P:intracellular signal transduction"/>
    <property type="evidence" value="ECO:0007669"/>
    <property type="project" value="TreeGrafter"/>
</dbReference>
<dbReference type="Proteomes" id="UP000664859">
    <property type="component" value="Unassembled WGS sequence"/>
</dbReference>
<comment type="caution">
    <text evidence="6">The sequence shown here is derived from an EMBL/GenBank/DDBJ whole genome shotgun (WGS) entry which is preliminary data.</text>
</comment>
<keyword evidence="6" id="KW-0808">Transferase</keyword>
<protein>
    <submittedName>
        <fullName evidence="6">Kinase-like domain-containing protein</fullName>
    </submittedName>
</protein>
<dbReference type="SUPFAM" id="SSF56112">
    <property type="entry name" value="Protein kinase-like (PK-like)"/>
    <property type="match status" value="1"/>
</dbReference>
<reference evidence="6" key="1">
    <citation type="submission" date="2021-02" db="EMBL/GenBank/DDBJ databases">
        <title>First Annotated Genome of the Yellow-green Alga Tribonema minus.</title>
        <authorList>
            <person name="Mahan K.M."/>
        </authorList>
    </citation>
    <scope>NUCLEOTIDE SEQUENCE</scope>
    <source>
        <strain evidence="6">UTEX B ZZ1240</strain>
    </source>
</reference>
<evidence type="ECO:0000259" key="5">
    <source>
        <dbReference type="PROSITE" id="PS50011"/>
    </source>
</evidence>
<dbReference type="InterPro" id="IPR017441">
    <property type="entry name" value="Protein_kinase_ATP_BS"/>
</dbReference>
<dbReference type="PANTHER" id="PTHR24346:SF30">
    <property type="entry name" value="MATERNAL EMBRYONIC LEUCINE ZIPPER KINASE"/>
    <property type="match status" value="1"/>
</dbReference>
<proteinExistence type="predicted"/>
<dbReference type="Pfam" id="PF00069">
    <property type="entry name" value="Pkinase"/>
    <property type="match status" value="1"/>
</dbReference>
<dbReference type="AlphaFoldDB" id="A0A835ZCT2"/>
<dbReference type="GO" id="GO:0005524">
    <property type="term" value="F:ATP binding"/>
    <property type="evidence" value="ECO:0007669"/>
    <property type="project" value="UniProtKB-UniRule"/>
</dbReference>
<keyword evidence="7" id="KW-1185">Reference proteome</keyword>
<name>A0A835ZCT2_9STRA</name>
<evidence type="ECO:0000256" key="3">
    <source>
        <dbReference type="PROSITE-ProRule" id="PRU10141"/>
    </source>
</evidence>
<keyword evidence="6" id="KW-0418">Kinase</keyword>
<evidence type="ECO:0000313" key="7">
    <source>
        <dbReference type="Proteomes" id="UP000664859"/>
    </source>
</evidence>
<dbReference type="InterPro" id="IPR011009">
    <property type="entry name" value="Kinase-like_dom_sf"/>
</dbReference>
<evidence type="ECO:0000256" key="2">
    <source>
        <dbReference type="ARBA" id="ARBA00022840"/>
    </source>
</evidence>
<dbReference type="PROSITE" id="PS50011">
    <property type="entry name" value="PROTEIN_KINASE_DOM"/>
    <property type="match status" value="1"/>
</dbReference>
<sequence length="351" mass="39102">MSVNDYVVSGRLGAGVTAQVYECHSPQYGKAALKVIEKSTGRESLHRELMALQALKDHSNIISLFSIIDDQKSDITWLVEEMAERGSLVGVMMSGMECQRMGYEIVCGLAHMHSKGFIHRDVKPANILRAANGTSKLADFGCCVRMEEGGDTARNKHFMGTPAFMAPETFKDGVVTPAVDVWSFASTLHYVVYGTLPFDTRVRGGTKGKNAAVDDAAIEDSIMFYEPYLGTNARPRHMKNMEKRWHSDDVTKFNHFCKMGLHKNPTHRCTLGQWRQHEWLYFYYIPLVAVEMPCCRCVALFSLLDVACKACTPHPAPHITPNKAPASDCPPHTSRDTKQSCKTLPPQTDPS</sequence>
<dbReference type="PROSITE" id="PS00107">
    <property type="entry name" value="PROTEIN_KINASE_ATP"/>
    <property type="match status" value="1"/>
</dbReference>
<dbReference type="Gene3D" id="3.30.200.20">
    <property type="entry name" value="Phosphorylase Kinase, domain 1"/>
    <property type="match status" value="1"/>
</dbReference>
<dbReference type="InterPro" id="IPR000719">
    <property type="entry name" value="Prot_kinase_dom"/>
</dbReference>
<evidence type="ECO:0000313" key="6">
    <source>
        <dbReference type="EMBL" id="KAG5191376.1"/>
    </source>
</evidence>
<keyword evidence="1 3" id="KW-0547">Nucleotide-binding</keyword>
<dbReference type="SMART" id="SM00220">
    <property type="entry name" value="S_TKc"/>
    <property type="match status" value="1"/>
</dbReference>
<dbReference type="Gene3D" id="1.10.510.10">
    <property type="entry name" value="Transferase(Phosphotransferase) domain 1"/>
    <property type="match status" value="1"/>
</dbReference>
<accession>A0A835ZCT2</accession>
<evidence type="ECO:0000256" key="1">
    <source>
        <dbReference type="ARBA" id="ARBA00022741"/>
    </source>
</evidence>
<keyword evidence="2 3" id="KW-0067">ATP-binding</keyword>
<dbReference type="PANTHER" id="PTHR24346">
    <property type="entry name" value="MAP/MICROTUBULE AFFINITY-REGULATING KINASE"/>
    <property type="match status" value="1"/>
</dbReference>
<feature type="compositionally biased region" description="Polar residues" evidence="4">
    <location>
        <begin position="340"/>
        <end position="351"/>
    </location>
</feature>
<organism evidence="6 7">
    <name type="scientific">Tribonema minus</name>
    <dbReference type="NCBI Taxonomy" id="303371"/>
    <lineage>
        <taxon>Eukaryota</taxon>
        <taxon>Sar</taxon>
        <taxon>Stramenopiles</taxon>
        <taxon>Ochrophyta</taxon>
        <taxon>PX clade</taxon>
        <taxon>Xanthophyceae</taxon>
        <taxon>Tribonematales</taxon>
        <taxon>Tribonemataceae</taxon>
        <taxon>Tribonema</taxon>
    </lineage>
</organism>
<evidence type="ECO:0000256" key="4">
    <source>
        <dbReference type="SAM" id="MobiDB-lite"/>
    </source>
</evidence>
<gene>
    <name evidence="6" type="ORF">JKP88DRAFT_174772</name>
</gene>